<evidence type="ECO:0000256" key="8">
    <source>
        <dbReference type="ARBA" id="ARBA00048679"/>
    </source>
</evidence>
<feature type="compositionally biased region" description="Polar residues" evidence="10">
    <location>
        <begin position="338"/>
        <end position="367"/>
    </location>
</feature>
<evidence type="ECO:0000313" key="12">
    <source>
        <dbReference type="EMBL" id="KAG0322696.1"/>
    </source>
</evidence>
<dbReference type="Gene3D" id="1.10.510.10">
    <property type="entry name" value="Transferase(Phosphotransferase) domain 1"/>
    <property type="match status" value="1"/>
</dbReference>
<feature type="binding site" evidence="9">
    <location>
        <position position="675"/>
    </location>
    <ligand>
        <name>ATP</name>
        <dbReference type="ChEBI" id="CHEBI:30616"/>
    </ligand>
</feature>
<accession>A0A9P6RNQ5</accession>
<evidence type="ECO:0000256" key="2">
    <source>
        <dbReference type="ARBA" id="ARBA00022527"/>
    </source>
</evidence>
<sequence>MADSNNGRPPLAFPSALSGHVTGRLVSFAGSDTTIIPDAAEKERLPALNTIDRHSTPEPDLDLVHQYMEHTSTSLRPGVDPTRPSPLSSHELPNPSNVTSAPLTPPLSTSQFQATVISGSDTVDHPVSTLSAAPVSTNLNMPSYETLAQTSFNLETHPPEQTNSLPVATLSSSSISPARTPATPIPAPTALAHASTPASSFLKEHDSLTTGLLHAHQARRTIPISPLALSTGFLEEPRNGRSKFTQQNPSAAATDRRGFDKIEEGRSISENFPPQEVENAEPQAIGAGRRSRAVTSEMSSIEIDQILNNAATRLVAARCEPRGSGEDDQSSDADASGPTLSLTSSKDISRSGTPSNHQQAVDSQSHDSLALGPHLSRTNTDATEVLVSHTASVDTSRHNSDDEDLGHHHHHQHPSSLVEGLNERMQVSSLFQPAVLHPHHGPMQPLAPEDLRVDHHAREFERHQLRDSTVPGVAGTTDLSVVRCTSTAAPSTPGPSAAHAEIIDAHATANSLLPMAPPAPVRQSSFPGSFRKKDKEEKPKLGPRGKSGRETSHGIFHDLKRFFNVGHSPLGTTPGAPPSTDSPPHPEVGSTPSIKSKKTGMMDWAHPSHTGSMHGKDSGSSVHGSDTNRSVGHGNAIETDLKKKYGKLGKVLGRGAGGTVRVLSRSSDQKVFAIKQFRKRRPSEPERSYVKKVTSEYCLGSTFHHPNIIETLDIVKEAGTYFEVMEYAKYELFSAVMSGLMGREEIACCFKGIVDGVAYLHGLGVAHRDLKLDNCVMNERGIVKIIDFGCSMVYQLPFEKKVQMAKGISGSDPYIAPELFVSDQHDPRLADVWSMGIIFLCMTLRRFPWRIPKLDDPSYKAFAKGDGSGKLRLLKLMPRESRPIMSKILEADPRSRVLIQDVLQDNWIQSIDHCTTDYTSPNHPHHLGDDGTVAANPNEGIAVLPPSLNGSECGRLQ</sequence>
<keyword evidence="13" id="KW-1185">Reference proteome</keyword>
<keyword evidence="4 9" id="KW-0547">Nucleotide-binding</keyword>
<evidence type="ECO:0000256" key="10">
    <source>
        <dbReference type="SAM" id="MobiDB-lite"/>
    </source>
</evidence>
<feature type="domain" description="Protein kinase" evidence="11">
    <location>
        <begin position="646"/>
        <end position="908"/>
    </location>
</feature>
<evidence type="ECO:0000256" key="1">
    <source>
        <dbReference type="ARBA" id="ARBA00012513"/>
    </source>
</evidence>
<feature type="compositionally biased region" description="Polar residues" evidence="10">
    <location>
        <begin position="618"/>
        <end position="630"/>
    </location>
</feature>
<feature type="non-terminal residue" evidence="12">
    <location>
        <position position="957"/>
    </location>
</feature>
<dbReference type="PROSITE" id="PS00108">
    <property type="entry name" value="PROTEIN_KINASE_ST"/>
    <property type="match status" value="1"/>
</dbReference>
<dbReference type="InterPro" id="IPR017441">
    <property type="entry name" value="Protein_kinase_ATP_BS"/>
</dbReference>
<evidence type="ECO:0000256" key="3">
    <source>
        <dbReference type="ARBA" id="ARBA00022679"/>
    </source>
</evidence>
<dbReference type="SUPFAM" id="SSF56112">
    <property type="entry name" value="Protein kinase-like (PK-like)"/>
    <property type="match status" value="1"/>
</dbReference>
<keyword evidence="2" id="KW-0723">Serine/threonine-protein kinase</keyword>
<feature type="region of interest" description="Disordered" evidence="10">
    <location>
        <begin position="71"/>
        <end position="107"/>
    </location>
</feature>
<feature type="region of interest" description="Disordered" evidence="10">
    <location>
        <begin position="320"/>
        <end position="417"/>
    </location>
</feature>
<proteinExistence type="predicted"/>
<gene>
    <name evidence="12" type="ORF">BGZ99_003189</name>
</gene>
<dbReference type="Proteomes" id="UP000738325">
    <property type="component" value="Unassembled WGS sequence"/>
</dbReference>
<dbReference type="OrthoDB" id="6513151at2759"/>
<keyword evidence="3" id="KW-0808">Transferase</keyword>
<evidence type="ECO:0000256" key="4">
    <source>
        <dbReference type="ARBA" id="ARBA00022741"/>
    </source>
</evidence>
<keyword evidence="6 9" id="KW-0067">ATP-binding</keyword>
<keyword evidence="5" id="KW-0418">Kinase</keyword>
<dbReference type="PANTHER" id="PTHR24343">
    <property type="entry name" value="SERINE/THREONINE KINASE"/>
    <property type="match status" value="1"/>
</dbReference>
<evidence type="ECO:0000256" key="9">
    <source>
        <dbReference type="PROSITE-ProRule" id="PRU10141"/>
    </source>
</evidence>
<feature type="region of interest" description="Disordered" evidence="10">
    <location>
        <begin position="564"/>
        <end position="637"/>
    </location>
</feature>
<dbReference type="GO" id="GO:0004674">
    <property type="term" value="F:protein serine/threonine kinase activity"/>
    <property type="evidence" value="ECO:0007669"/>
    <property type="project" value="UniProtKB-KW"/>
</dbReference>
<comment type="catalytic activity">
    <reaction evidence="7">
        <text>L-threonyl-[protein] + ATP = O-phospho-L-threonyl-[protein] + ADP + H(+)</text>
        <dbReference type="Rhea" id="RHEA:46608"/>
        <dbReference type="Rhea" id="RHEA-COMP:11060"/>
        <dbReference type="Rhea" id="RHEA-COMP:11605"/>
        <dbReference type="ChEBI" id="CHEBI:15378"/>
        <dbReference type="ChEBI" id="CHEBI:30013"/>
        <dbReference type="ChEBI" id="CHEBI:30616"/>
        <dbReference type="ChEBI" id="CHEBI:61977"/>
        <dbReference type="ChEBI" id="CHEBI:456216"/>
        <dbReference type="EC" id="2.7.11.1"/>
    </reaction>
</comment>
<evidence type="ECO:0000256" key="6">
    <source>
        <dbReference type="ARBA" id="ARBA00022840"/>
    </source>
</evidence>
<feature type="compositionally biased region" description="Polar residues" evidence="10">
    <location>
        <begin position="242"/>
        <end position="251"/>
    </location>
</feature>
<feature type="compositionally biased region" description="Basic and acidic residues" evidence="10">
    <location>
        <begin position="254"/>
        <end position="267"/>
    </location>
</feature>
<dbReference type="PANTHER" id="PTHR24343:SF137">
    <property type="entry name" value="SERINE_THREONINE-PROTEIN KINASE HRK1"/>
    <property type="match status" value="1"/>
</dbReference>
<protein>
    <recommendedName>
        <fullName evidence="1">non-specific serine/threonine protein kinase</fullName>
        <ecNumber evidence="1">2.7.11.1</ecNumber>
    </recommendedName>
</protein>
<dbReference type="GO" id="GO:0005524">
    <property type="term" value="F:ATP binding"/>
    <property type="evidence" value="ECO:0007669"/>
    <property type="project" value="UniProtKB-UniRule"/>
</dbReference>
<dbReference type="InterPro" id="IPR008271">
    <property type="entry name" value="Ser/Thr_kinase_AS"/>
</dbReference>
<feature type="compositionally biased region" description="Pro residues" evidence="10">
    <location>
        <begin position="575"/>
        <end position="586"/>
    </location>
</feature>
<dbReference type="InterPro" id="IPR000719">
    <property type="entry name" value="Prot_kinase_dom"/>
</dbReference>
<comment type="caution">
    <text evidence="12">The sequence shown here is derived from an EMBL/GenBank/DDBJ whole genome shotgun (WGS) entry which is preliminary data.</text>
</comment>
<dbReference type="Pfam" id="PF00069">
    <property type="entry name" value="Pkinase"/>
    <property type="match status" value="1"/>
</dbReference>
<name>A0A9P6RNQ5_9FUNG</name>
<feature type="region of interest" description="Disordered" evidence="10">
    <location>
        <begin position="237"/>
        <end position="292"/>
    </location>
</feature>
<dbReference type="GO" id="GO:0005829">
    <property type="term" value="C:cytosol"/>
    <property type="evidence" value="ECO:0007669"/>
    <property type="project" value="TreeGrafter"/>
</dbReference>
<feature type="region of interest" description="Disordered" evidence="10">
    <location>
        <begin position="513"/>
        <end position="552"/>
    </location>
</feature>
<dbReference type="EMBL" id="JAAAIP010000204">
    <property type="protein sequence ID" value="KAG0322696.1"/>
    <property type="molecule type" value="Genomic_DNA"/>
</dbReference>
<organism evidence="12 13">
    <name type="scientific">Dissophora globulifera</name>
    <dbReference type="NCBI Taxonomy" id="979702"/>
    <lineage>
        <taxon>Eukaryota</taxon>
        <taxon>Fungi</taxon>
        <taxon>Fungi incertae sedis</taxon>
        <taxon>Mucoromycota</taxon>
        <taxon>Mortierellomycotina</taxon>
        <taxon>Mortierellomycetes</taxon>
        <taxon>Mortierellales</taxon>
        <taxon>Mortierellaceae</taxon>
        <taxon>Dissophora</taxon>
    </lineage>
</organism>
<dbReference type="InterPro" id="IPR011009">
    <property type="entry name" value="Kinase-like_dom_sf"/>
</dbReference>
<dbReference type="PROSITE" id="PS00107">
    <property type="entry name" value="PROTEIN_KINASE_ATP"/>
    <property type="match status" value="1"/>
</dbReference>
<dbReference type="SMART" id="SM00220">
    <property type="entry name" value="S_TKc"/>
    <property type="match status" value="1"/>
</dbReference>
<dbReference type="PROSITE" id="PS50011">
    <property type="entry name" value="PROTEIN_KINASE_DOM"/>
    <property type="match status" value="1"/>
</dbReference>
<comment type="catalytic activity">
    <reaction evidence="8">
        <text>L-seryl-[protein] + ATP = O-phospho-L-seryl-[protein] + ADP + H(+)</text>
        <dbReference type="Rhea" id="RHEA:17989"/>
        <dbReference type="Rhea" id="RHEA-COMP:9863"/>
        <dbReference type="Rhea" id="RHEA-COMP:11604"/>
        <dbReference type="ChEBI" id="CHEBI:15378"/>
        <dbReference type="ChEBI" id="CHEBI:29999"/>
        <dbReference type="ChEBI" id="CHEBI:30616"/>
        <dbReference type="ChEBI" id="CHEBI:83421"/>
        <dbReference type="ChEBI" id="CHEBI:456216"/>
        <dbReference type="EC" id="2.7.11.1"/>
    </reaction>
</comment>
<feature type="compositionally biased region" description="Polar residues" evidence="10">
    <location>
        <begin position="94"/>
        <end position="107"/>
    </location>
</feature>
<evidence type="ECO:0000259" key="11">
    <source>
        <dbReference type="PROSITE" id="PS50011"/>
    </source>
</evidence>
<dbReference type="EC" id="2.7.11.1" evidence="1"/>
<evidence type="ECO:0000256" key="5">
    <source>
        <dbReference type="ARBA" id="ARBA00022777"/>
    </source>
</evidence>
<reference evidence="12" key="1">
    <citation type="journal article" date="2020" name="Fungal Divers.">
        <title>Resolving the Mortierellaceae phylogeny through synthesis of multi-gene phylogenetics and phylogenomics.</title>
        <authorList>
            <person name="Vandepol N."/>
            <person name="Liber J."/>
            <person name="Desiro A."/>
            <person name="Na H."/>
            <person name="Kennedy M."/>
            <person name="Barry K."/>
            <person name="Grigoriev I.V."/>
            <person name="Miller A.N."/>
            <person name="O'Donnell K."/>
            <person name="Stajich J.E."/>
            <person name="Bonito G."/>
        </authorList>
    </citation>
    <scope>NUCLEOTIDE SEQUENCE</scope>
    <source>
        <strain evidence="12">REB-010B</strain>
    </source>
</reference>
<dbReference type="AlphaFoldDB" id="A0A9P6RNQ5"/>
<feature type="compositionally biased region" description="Basic and acidic residues" evidence="10">
    <location>
        <begin position="531"/>
        <end position="540"/>
    </location>
</feature>
<evidence type="ECO:0000256" key="7">
    <source>
        <dbReference type="ARBA" id="ARBA00047899"/>
    </source>
</evidence>
<evidence type="ECO:0000313" key="13">
    <source>
        <dbReference type="Proteomes" id="UP000738325"/>
    </source>
</evidence>